<comment type="caution">
    <text evidence="8">The sequence shown here is derived from an EMBL/GenBank/DDBJ whole genome shotgun (WGS) entry which is preliminary data.</text>
</comment>
<evidence type="ECO:0000313" key="9">
    <source>
        <dbReference type="Proteomes" id="UP001610446"/>
    </source>
</evidence>
<dbReference type="Gene3D" id="1.10.600.10">
    <property type="entry name" value="Farnesyl Diphosphate Synthase"/>
    <property type="match status" value="2"/>
</dbReference>
<dbReference type="InterPro" id="IPR008949">
    <property type="entry name" value="Isoprenoid_synthase_dom_sf"/>
</dbReference>
<evidence type="ECO:0000256" key="1">
    <source>
        <dbReference type="ARBA" id="ARBA00004721"/>
    </source>
</evidence>
<dbReference type="PANTHER" id="PTHR12001">
    <property type="entry name" value="GERANYLGERANYL PYROPHOSPHATE SYNTHASE"/>
    <property type="match status" value="1"/>
</dbReference>
<organism evidence="8 9">
    <name type="scientific">Aspergillus pseudoustus</name>
    <dbReference type="NCBI Taxonomy" id="1810923"/>
    <lineage>
        <taxon>Eukaryota</taxon>
        <taxon>Fungi</taxon>
        <taxon>Dikarya</taxon>
        <taxon>Ascomycota</taxon>
        <taxon>Pezizomycotina</taxon>
        <taxon>Eurotiomycetes</taxon>
        <taxon>Eurotiomycetidae</taxon>
        <taxon>Eurotiales</taxon>
        <taxon>Aspergillaceae</taxon>
        <taxon>Aspergillus</taxon>
        <taxon>Aspergillus subgen. Nidulantes</taxon>
    </lineage>
</organism>
<comment type="similarity">
    <text evidence="6">Belongs to the FPP/GGPP synthase family.</text>
</comment>
<gene>
    <name evidence="8" type="ORF">BJY01DRAFT_259542</name>
</gene>
<evidence type="ECO:0000256" key="5">
    <source>
        <dbReference type="ARBA" id="ARBA00023229"/>
    </source>
</evidence>
<evidence type="ECO:0000313" key="8">
    <source>
        <dbReference type="EMBL" id="KAL2834594.1"/>
    </source>
</evidence>
<evidence type="ECO:0000256" key="6">
    <source>
        <dbReference type="RuleBase" id="RU004466"/>
    </source>
</evidence>
<evidence type="ECO:0000256" key="7">
    <source>
        <dbReference type="SAM" id="MobiDB-lite"/>
    </source>
</evidence>
<evidence type="ECO:0000256" key="4">
    <source>
        <dbReference type="ARBA" id="ARBA00022842"/>
    </source>
</evidence>
<dbReference type="EMBL" id="JBFXLU010000221">
    <property type="protein sequence ID" value="KAL2834594.1"/>
    <property type="molecule type" value="Genomic_DNA"/>
</dbReference>
<protein>
    <submittedName>
        <fullName evidence="8">Isoprenoid synthase domain-containing protein</fullName>
    </submittedName>
</protein>
<dbReference type="Pfam" id="PF00348">
    <property type="entry name" value="polyprenyl_synt"/>
    <property type="match status" value="2"/>
</dbReference>
<feature type="compositionally biased region" description="Low complexity" evidence="7">
    <location>
        <begin position="21"/>
        <end position="33"/>
    </location>
</feature>
<dbReference type="InterPro" id="IPR000092">
    <property type="entry name" value="Polyprenyl_synt"/>
</dbReference>
<proteinExistence type="inferred from homology"/>
<dbReference type="Proteomes" id="UP001610446">
    <property type="component" value="Unassembled WGS sequence"/>
</dbReference>
<feature type="compositionally biased region" description="Polar residues" evidence="7">
    <location>
        <begin position="35"/>
        <end position="45"/>
    </location>
</feature>
<keyword evidence="9" id="KW-1185">Reference proteome</keyword>
<keyword evidence="2 6" id="KW-0808">Transferase</keyword>
<evidence type="ECO:0000256" key="3">
    <source>
        <dbReference type="ARBA" id="ARBA00022723"/>
    </source>
</evidence>
<keyword evidence="5" id="KW-0414">Isoprene biosynthesis</keyword>
<accession>A0ABR4J3H9</accession>
<sequence length="292" mass="32239">MNFKPAAQDHGKSMDYPAQHPRSSPSSDNSIPSEMPNTTRSSSDAATLDGTALMGPIKYITTLPSKNIRTKFASALNIWFNLATAKLNLLKEVITDLHNATLSLGDIQDESELRWGSPTTRRVFGSVQCINSPTYMFVHATQRIHGEPELLHVSLDGLAELARGQSWDLKWKFDVRCPSVGEYMATVDGKTLFQVRDDHQNLQDKAYAQQKGFCEDLDEGKLSFPVIACCDADPAALASMLKLLRDKKGRKRVIQGLIDDTRSALAVVEERLGVKNSALRLIVLLLSEVNAP</sequence>
<feature type="region of interest" description="Disordered" evidence="7">
    <location>
        <begin position="1"/>
        <end position="47"/>
    </location>
</feature>
<keyword evidence="4" id="KW-0460">Magnesium</keyword>
<evidence type="ECO:0000256" key="2">
    <source>
        <dbReference type="ARBA" id="ARBA00022679"/>
    </source>
</evidence>
<dbReference type="PANTHER" id="PTHR12001:SF72">
    <property type="entry name" value="THIJ_PFPI FAMILY PROTEIN (AFU_ORTHOLOGUE AFUA_3G01210)-RELATED"/>
    <property type="match status" value="1"/>
</dbReference>
<keyword evidence="3" id="KW-0479">Metal-binding</keyword>
<comment type="pathway">
    <text evidence="1">Secondary metabolite biosynthesis; terpenoid biosynthesis.</text>
</comment>
<name>A0ABR4J3H9_9EURO</name>
<dbReference type="SUPFAM" id="SSF48576">
    <property type="entry name" value="Terpenoid synthases"/>
    <property type="match status" value="1"/>
</dbReference>
<reference evidence="8 9" key="1">
    <citation type="submission" date="2024-07" db="EMBL/GenBank/DDBJ databases">
        <title>Section-level genome sequencing and comparative genomics of Aspergillus sections Usti and Cavernicolus.</title>
        <authorList>
            <consortium name="Lawrence Berkeley National Laboratory"/>
            <person name="Nybo J.L."/>
            <person name="Vesth T.C."/>
            <person name="Theobald S."/>
            <person name="Frisvad J.C."/>
            <person name="Larsen T.O."/>
            <person name="Kjaerboelling I."/>
            <person name="Rothschild-Mancinelli K."/>
            <person name="Lyhne E.K."/>
            <person name="Kogle M.E."/>
            <person name="Barry K."/>
            <person name="Clum A."/>
            <person name="Na H."/>
            <person name="Ledsgaard L."/>
            <person name="Lin J."/>
            <person name="Lipzen A."/>
            <person name="Kuo A."/>
            <person name="Riley R."/>
            <person name="Mondo S."/>
            <person name="Labutti K."/>
            <person name="Haridas S."/>
            <person name="Pangalinan J."/>
            <person name="Salamov A.A."/>
            <person name="Simmons B.A."/>
            <person name="Magnuson J.K."/>
            <person name="Chen J."/>
            <person name="Drula E."/>
            <person name="Henrissat B."/>
            <person name="Wiebenga A."/>
            <person name="Lubbers R.J."/>
            <person name="Gomes A.C."/>
            <person name="Makela M.R."/>
            <person name="Stajich J."/>
            <person name="Grigoriev I.V."/>
            <person name="Mortensen U.H."/>
            <person name="De Vries R.P."/>
            <person name="Baker S.E."/>
            <person name="Andersen M.R."/>
        </authorList>
    </citation>
    <scope>NUCLEOTIDE SEQUENCE [LARGE SCALE GENOMIC DNA]</scope>
    <source>
        <strain evidence="8 9">CBS 123904</strain>
    </source>
</reference>